<dbReference type="InterPro" id="IPR029044">
    <property type="entry name" value="Nucleotide-diphossugar_trans"/>
</dbReference>
<dbReference type="GO" id="GO:0016757">
    <property type="term" value="F:glycosyltransferase activity"/>
    <property type="evidence" value="ECO:0007669"/>
    <property type="project" value="UniProtKB-KW"/>
</dbReference>
<dbReference type="SUPFAM" id="SSF53448">
    <property type="entry name" value="Nucleotide-diphospho-sugar transferases"/>
    <property type="match status" value="1"/>
</dbReference>
<dbReference type="PANTHER" id="PTHR13778">
    <property type="entry name" value="GLYCOSYLTRANSFERASE 8 DOMAIN-CONTAINING PROTEIN"/>
    <property type="match status" value="1"/>
</dbReference>
<evidence type="ECO:0000313" key="4">
    <source>
        <dbReference type="EMBL" id="ADG72176.1"/>
    </source>
</evidence>
<dbReference type="InterPro" id="IPR050748">
    <property type="entry name" value="Glycosyltrans_8_dom-fam"/>
</dbReference>
<evidence type="ECO:0000256" key="2">
    <source>
        <dbReference type="ARBA" id="ARBA00022679"/>
    </source>
</evidence>
<keyword evidence="1" id="KW-0328">Glycosyltransferase</keyword>
<organism evidence="4 5">
    <name type="scientific">Brachyspira murdochii (strain ATCC 51284 / DSM 12563 / 56-150)</name>
    <name type="common">Serpulina murdochii</name>
    <dbReference type="NCBI Taxonomy" id="526224"/>
    <lineage>
        <taxon>Bacteria</taxon>
        <taxon>Pseudomonadati</taxon>
        <taxon>Spirochaetota</taxon>
        <taxon>Spirochaetia</taxon>
        <taxon>Brachyspirales</taxon>
        <taxon>Brachyspiraceae</taxon>
        <taxon>Brachyspira</taxon>
    </lineage>
</organism>
<gene>
    <name evidence="4" type="ordered locus">Bmur_2101</name>
</gene>
<sequence>MQETMNICFTANDKYAPFMSATIVSILKNSKDDESFSFHVITNDISDENKMMIERLKEIKTFKIKYYTPNIDKYNKWFEKINYQRHYAPSIFFRLDIPNLIINIDKVLYLDCDIIVNSSLSELFNIDISEYFALAVEDTGDLNFLKKYKTKIGIEDKHKYFNSGVLLLNNKLYMEKNLNLESENYFNKYYNVIECVDQDILNYLFRDKIKFIDNKWNDFSSKNIDKSAIMHYVGKIKSWNKN</sequence>
<dbReference type="InterPro" id="IPR002495">
    <property type="entry name" value="Glyco_trans_8"/>
</dbReference>
<dbReference type="OrthoDB" id="308312at2"/>
<dbReference type="KEGG" id="brm:Bmur_2101"/>
<keyword evidence="3" id="KW-0479">Metal-binding</keyword>
<dbReference type="Proteomes" id="UP000001915">
    <property type="component" value="Chromosome"/>
</dbReference>
<reference evidence="4 5" key="1">
    <citation type="journal article" date="2010" name="Stand. Genomic Sci.">
        <title>Complete genome sequence of Brachyspira murdochii type strain (56-150).</title>
        <authorList>
            <person name="Pati A."/>
            <person name="Sikorski J."/>
            <person name="Gronow S."/>
            <person name="Munk C."/>
            <person name="Lapidus A."/>
            <person name="Copeland A."/>
            <person name="Glavina Del Tio T."/>
            <person name="Nolan M."/>
            <person name="Lucas S."/>
            <person name="Chen F."/>
            <person name="Tice H."/>
            <person name="Cheng J.F."/>
            <person name="Han C."/>
            <person name="Detter J.C."/>
            <person name="Bruce D."/>
            <person name="Tapia R."/>
            <person name="Goodwin L."/>
            <person name="Pitluck S."/>
            <person name="Liolios K."/>
            <person name="Ivanova N."/>
            <person name="Mavromatis K."/>
            <person name="Mikhailova N."/>
            <person name="Chen A."/>
            <person name="Palaniappan K."/>
            <person name="Land M."/>
            <person name="Hauser L."/>
            <person name="Chang Y.J."/>
            <person name="Jeffries C.D."/>
            <person name="Spring S."/>
            <person name="Rohde M."/>
            <person name="Goker M."/>
            <person name="Bristow J."/>
            <person name="Eisen J.A."/>
            <person name="Markowitz V."/>
            <person name="Hugenholtz P."/>
            <person name="Kyrpides N.C."/>
            <person name="Klenk H.P."/>
        </authorList>
    </citation>
    <scope>NUCLEOTIDE SEQUENCE [LARGE SCALE GENOMIC DNA]</scope>
    <source>
        <strain evidence="5">ATCC 51284 / DSM 12563 / 56-150</strain>
    </source>
</reference>
<dbReference type="Gene3D" id="3.90.550.10">
    <property type="entry name" value="Spore Coat Polysaccharide Biosynthesis Protein SpsA, Chain A"/>
    <property type="match status" value="1"/>
</dbReference>
<accession>D5U3U4</accession>
<dbReference type="CAZy" id="GT8">
    <property type="family name" value="Glycosyltransferase Family 8"/>
</dbReference>
<dbReference type="RefSeq" id="WP_013114547.1">
    <property type="nucleotide sequence ID" value="NC_014150.1"/>
</dbReference>
<dbReference type="EMBL" id="CP001959">
    <property type="protein sequence ID" value="ADG72176.1"/>
    <property type="molecule type" value="Genomic_DNA"/>
</dbReference>
<dbReference type="STRING" id="526224.Bmur_2101"/>
<dbReference type="eggNOG" id="COG1442">
    <property type="taxonomic scope" value="Bacteria"/>
</dbReference>
<dbReference type="PANTHER" id="PTHR13778:SF47">
    <property type="entry name" value="LIPOPOLYSACCHARIDE 1,3-GALACTOSYLTRANSFERASE"/>
    <property type="match status" value="1"/>
</dbReference>
<keyword evidence="2 4" id="KW-0808">Transferase</keyword>
<protein>
    <submittedName>
        <fullName evidence="4">Glycosyl transferase family 8</fullName>
    </submittedName>
</protein>
<dbReference type="AlphaFoldDB" id="D5U3U4"/>
<evidence type="ECO:0000256" key="3">
    <source>
        <dbReference type="ARBA" id="ARBA00022723"/>
    </source>
</evidence>
<name>D5U3U4_BRAM5</name>
<dbReference type="HOGENOM" id="CLU_050833_0_1_12"/>
<dbReference type="Pfam" id="PF01501">
    <property type="entry name" value="Glyco_transf_8"/>
    <property type="match status" value="1"/>
</dbReference>
<proteinExistence type="predicted"/>
<evidence type="ECO:0000313" key="5">
    <source>
        <dbReference type="Proteomes" id="UP000001915"/>
    </source>
</evidence>
<evidence type="ECO:0000256" key="1">
    <source>
        <dbReference type="ARBA" id="ARBA00022676"/>
    </source>
</evidence>
<dbReference type="GO" id="GO:0046872">
    <property type="term" value="F:metal ion binding"/>
    <property type="evidence" value="ECO:0007669"/>
    <property type="project" value="UniProtKB-KW"/>
</dbReference>
<dbReference type="CDD" id="cd04194">
    <property type="entry name" value="GT8_A4GalT_like"/>
    <property type="match status" value="1"/>
</dbReference>